<sequence length="34" mass="3719">MDRDAGQTKPGHYSRSTAGQMPKAANFGEWPARV</sequence>
<accession>A0A212JXT0</accession>
<dbReference type="AlphaFoldDB" id="A0A212JXT0"/>
<proteinExistence type="predicted"/>
<feature type="region of interest" description="Disordered" evidence="1">
    <location>
        <begin position="1"/>
        <end position="34"/>
    </location>
</feature>
<evidence type="ECO:0000256" key="1">
    <source>
        <dbReference type="SAM" id="MobiDB-lite"/>
    </source>
</evidence>
<dbReference type="EMBL" id="FLUP01000001">
    <property type="protein sequence ID" value="SBW04294.1"/>
    <property type="molecule type" value="Genomic_DNA"/>
</dbReference>
<protein>
    <submittedName>
        <fullName evidence="2">Uncharacterized protein</fullName>
    </submittedName>
</protein>
<name>A0A212JXT0_9BACT</name>
<organism evidence="2">
    <name type="scientific">uncultured Desulfovibrio sp</name>
    <dbReference type="NCBI Taxonomy" id="167968"/>
    <lineage>
        <taxon>Bacteria</taxon>
        <taxon>Pseudomonadati</taxon>
        <taxon>Thermodesulfobacteriota</taxon>
        <taxon>Desulfovibrionia</taxon>
        <taxon>Desulfovibrionales</taxon>
        <taxon>Desulfovibrionaceae</taxon>
        <taxon>Desulfovibrio</taxon>
        <taxon>environmental samples</taxon>
    </lineage>
</organism>
<evidence type="ECO:0000313" key="2">
    <source>
        <dbReference type="EMBL" id="SBW04294.1"/>
    </source>
</evidence>
<gene>
    <name evidence="2" type="ORF">KM92DES2_11906</name>
</gene>
<reference evidence="2" key="1">
    <citation type="submission" date="2016-04" db="EMBL/GenBank/DDBJ databases">
        <authorList>
            <person name="Evans L.H."/>
            <person name="Alamgir A."/>
            <person name="Owens N."/>
            <person name="Weber N.D."/>
            <person name="Virtaneva K."/>
            <person name="Barbian K."/>
            <person name="Babar A."/>
            <person name="Rosenke K."/>
        </authorList>
    </citation>
    <scope>NUCLEOTIDE SEQUENCE</scope>
    <source>
        <strain evidence="2">92-2</strain>
    </source>
</reference>